<dbReference type="EMBL" id="CAJNOR010009152">
    <property type="protein sequence ID" value="CAF1641671.1"/>
    <property type="molecule type" value="Genomic_DNA"/>
</dbReference>
<name>A0A815V0R8_ADIRI</name>
<keyword evidence="3" id="KW-1185">Reference proteome</keyword>
<evidence type="ECO:0000313" key="1">
    <source>
        <dbReference type="EMBL" id="CAF1528244.1"/>
    </source>
</evidence>
<dbReference type="EMBL" id="CAJNOJ010000844">
    <property type="protein sequence ID" value="CAF1528244.1"/>
    <property type="molecule type" value="Genomic_DNA"/>
</dbReference>
<evidence type="ECO:0000313" key="3">
    <source>
        <dbReference type="Proteomes" id="UP000663828"/>
    </source>
</evidence>
<accession>A0A815V0R8</accession>
<dbReference type="Proteomes" id="UP000663828">
    <property type="component" value="Unassembled WGS sequence"/>
</dbReference>
<comment type="caution">
    <text evidence="1">The sequence shown here is derived from an EMBL/GenBank/DDBJ whole genome shotgun (WGS) entry which is preliminary data.</text>
</comment>
<reference evidence="1" key="1">
    <citation type="submission" date="2021-02" db="EMBL/GenBank/DDBJ databases">
        <authorList>
            <person name="Nowell W R."/>
        </authorList>
    </citation>
    <scope>NUCLEOTIDE SEQUENCE</scope>
</reference>
<dbReference type="AlphaFoldDB" id="A0A815V0R8"/>
<sequence length="574" mass="68068">MSQRKDNNLSELKSNVDFFVQIPYMVGIDLDRTLQLFLDEISVQRRDQIHIYLLPNASIFVRRYFIFKFKEKAVAKVEKNGNNQFVVKEVYDENIILMKEKLSIDRILSYEKLSEHHKFLPIYDEDYYLYNADHIKLARISVADNAKTDPETKYQWLVKKVCSDRHKKLKLGNSRLTVNSILIWKQMPTIYYWLPCSVDAYVKRIRSINMKKYTDQEKSIAEKFSQLNIVHLKLYEWLKDDVEGREEEIPYGTFRQYLLRAAKSAMKEFYQQGKKVFLMTFDPDCMTLMIKHNLSIFDIYIDHIIHNEHSFMITSGFTFTDKKYFLNRIYALNLEMQIILQNHLPGSAYFTECNSVIRYDPKVFDDAEFKFGLHGTEIIPIVKYIASNKYEMTILKNNPLVTSIPSRIFEVMDNDTEKYVLSKSYYEKMDKLSQVVISTHNFMSTMITGLSIYITTNEKLRTHISDLWKLHCPLKILKDDEETTESNYISKLQEICEEYVNGYYLTSEEYDASLNDICQKCKRAIPNRPRQKKSVMEDVQEDLVKRCIKIAQECGKLCARHILQWINDDRKNYK</sequence>
<gene>
    <name evidence="1" type="ORF">EDS130_LOCUS44364</name>
    <name evidence="2" type="ORF">XAT740_LOCUS53419</name>
</gene>
<organism evidence="1 4">
    <name type="scientific">Adineta ricciae</name>
    <name type="common">Rotifer</name>
    <dbReference type="NCBI Taxonomy" id="249248"/>
    <lineage>
        <taxon>Eukaryota</taxon>
        <taxon>Metazoa</taxon>
        <taxon>Spiralia</taxon>
        <taxon>Gnathifera</taxon>
        <taxon>Rotifera</taxon>
        <taxon>Eurotatoria</taxon>
        <taxon>Bdelloidea</taxon>
        <taxon>Adinetida</taxon>
        <taxon>Adinetidae</taxon>
        <taxon>Adineta</taxon>
    </lineage>
</organism>
<protein>
    <submittedName>
        <fullName evidence="1">Uncharacterized protein</fullName>
    </submittedName>
</protein>
<evidence type="ECO:0000313" key="2">
    <source>
        <dbReference type="EMBL" id="CAF1641671.1"/>
    </source>
</evidence>
<dbReference type="Proteomes" id="UP000663852">
    <property type="component" value="Unassembled WGS sequence"/>
</dbReference>
<proteinExistence type="predicted"/>
<evidence type="ECO:0000313" key="4">
    <source>
        <dbReference type="Proteomes" id="UP000663852"/>
    </source>
</evidence>